<organism evidence="6 7">
    <name type="scientific">Roseomonas mucosa</name>
    <dbReference type="NCBI Taxonomy" id="207340"/>
    <lineage>
        <taxon>Bacteria</taxon>
        <taxon>Pseudomonadati</taxon>
        <taxon>Pseudomonadota</taxon>
        <taxon>Alphaproteobacteria</taxon>
        <taxon>Acetobacterales</taxon>
        <taxon>Roseomonadaceae</taxon>
        <taxon>Roseomonas</taxon>
    </lineage>
</organism>
<evidence type="ECO:0000313" key="6">
    <source>
        <dbReference type="EMBL" id="SUE40933.1"/>
    </source>
</evidence>
<proteinExistence type="inferred from homology"/>
<dbReference type="PROSITE" id="PS51747">
    <property type="entry name" value="CYT_DCMP_DEAMINASES_2"/>
    <property type="match status" value="1"/>
</dbReference>
<dbReference type="Proteomes" id="UP000254919">
    <property type="component" value="Unassembled WGS sequence"/>
</dbReference>
<dbReference type="CDD" id="cd01285">
    <property type="entry name" value="nucleoside_deaminase"/>
    <property type="match status" value="1"/>
</dbReference>
<comment type="similarity">
    <text evidence="1">Belongs to the cytidine and deoxycytidylate deaminase family.</text>
</comment>
<dbReference type="GO" id="GO:0008892">
    <property type="term" value="F:guanine deaminase activity"/>
    <property type="evidence" value="ECO:0007669"/>
    <property type="project" value="UniProtKB-EC"/>
</dbReference>
<dbReference type="AlphaFoldDB" id="A0A379N370"/>
<sequence>MRKDAALPDTTSPGSVTPEQAMRRAIALSRENIETGGGPFGAVIVKDGRIVGEGANRVVPDGDPTAHAEVTAIRDACRRLGTHDLSGAVLYTSCEPCPMCLSATWWARIGEIAYGNGRADAAVIGFDDAAIYDEVARPIGERRLPLRRFMAEEAITTFRAWAAKADKVPY</sequence>
<evidence type="ECO:0000259" key="5">
    <source>
        <dbReference type="PROSITE" id="PS51747"/>
    </source>
</evidence>
<name>A0A379N370_9PROT</name>
<evidence type="ECO:0000256" key="3">
    <source>
        <dbReference type="ARBA" id="ARBA00022801"/>
    </source>
</evidence>
<keyword evidence="3 6" id="KW-0378">Hydrolase</keyword>
<dbReference type="EC" id="3.5.4.3" evidence="6"/>
<dbReference type="PANTHER" id="PTHR11079:SF161">
    <property type="entry name" value="CMP_DCMP-TYPE DEAMINASE DOMAIN-CONTAINING PROTEIN"/>
    <property type="match status" value="1"/>
</dbReference>
<dbReference type="PANTHER" id="PTHR11079">
    <property type="entry name" value="CYTOSINE DEAMINASE FAMILY MEMBER"/>
    <property type="match status" value="1"/>
</dbReference>
<reference evidence="6 7" key="1">
    <citation type="submission" date="2018-06" db="EMBL/GenBank/DDBJ databases">
        <authorList>
            <consortium name="Pathogen Informatics"/>
            <person name="Doyle S."/>
        </authorList>
    </citation>
    <scope>NUCLEOTIDE SEQUENCE [LARGE SCALE GENOMIC DNA]</scope>
    <source>
        <strain evidence="6 7">NCTC13291</strain>
    </source>
</reference>
<evidence type="ECO:0000313" key="7">
    <source>
        <dbReference type="Proteomes" id="UP000254919"/>
    </source>
</evidence>
<keyword evidence="4" id="KW-0862">Zinc</keyword>
<evidence type="ECO:0000256" key="1">
    <source>
        <dbReference type="ARBA" id="ARBA00006576"/>
    </source>
</evidence>
<evidence type="ECO:0000256" key="2">
    <source>
        <dbReference type="ARBA" id="ARBA00022723"/>
    </source>
</evidence>
<dbReference type="Pfam" id="PF00383">
    <property type="entry name" value="dCMP_cyt_deam_1"/>
    <property type="match status" value="1"/>
</dbReference>
<dbReference type="Gene3D" id="3.40.140.10">
    <property type="entry name" value="Cytidine Deaminase, domain 2"/>
    <property type="match status" value="1"/>
</dbReference>
<dbReference type="GO" id="GO:0047974">
    <property type="term" value="F:guanosine deaminase activity"/>
    <property type="evidence" value="ECO:0007669"/>
    <property type="project" value="TreeGrafter"/>
</dbReference>
<dbReference type="InterPro" id="IPR016193">
    <property type="entry name" value="Cytidine_deaminase-like"/>
</dbReference>
<accession>A0A379N370</accession>
<dbReference type="EMBL" id="UGVN01000001">
    <property type="protein sequence ID" value="SUE40933.1"/>
    <property type="molecule type" value="Genomic_DNA"/>
</dbReference>
<dbReference type="SUPFAM" id="SSF53927">
    <property type="entry name" value="Cytidine deaminase-like"/>
    <property type="match status" value="1"/>
</dbReference>
<gene>
    <name evidence="6" type="primary">guaD</name>
    <name evidence="6" type="ORF">NCTC13291_02507</name>
</gene>
<feature type="domain" description="CMP/dCMP-type deaminase" evidence="5">
    <location>
        <begin position="16"/>
        <end position="146"/>
    </location>
</feature>
<keyword evidence="2" id="KW-0479">Metal-binding</keyword>
<dbReference type="FunFam" id="3.40.140.10:FF:000011">
    <property type="entry name" value="tRNA-specific adenosine deaminase"/>
    <property type="match status" value="1"/>
</dbReference>
<dbReference type="GO" id="GO:0046872">
    <property type="term" value="F:metal ion binding"/>
    <property type="evidence" value="ECO:0007669"/>
    <property type="project" value="UniProtKB-KW"/>
</dbReference>
<dbReference type="GO" id="GO:0006152">
    <property type="term" value="P:purine nucleoside catabolic process"/>
    <property type="evidence" value="ECO:0007669"/>
    <property type="project" value="TreeGrafter"/>
</dbReference>
<dbReference type="InterPro" id="IPR002125">
    <property type="entry name" value="CMP_dCMP_dom"/>
</dbReference>
<protein>
    <submittedName>
        <fullName evidence="6">Guanine deaminase</fullName>
        <ecNumber evidence="6">3.5.4.3</ecNumber>
    </submittedName>
</protein>
<evidence type="ECO:0000256" key="4">
    <source>
        <dbReference type="ARBA" id="ARBA00022833"/>
    </source>
</evidence>